<dbReference type="PROSITE" id="PS50949">
    <property type="entry name" value="HTH_GNTR"/>
    <property type="match status" value="1"/>
</dbReference>
<keyword evidence="3" id="KW-0804">Transcription</keyword>
<dbReference type="InterPro" id="IPR000524">
    <property type="entry name" value="Tscrpt_reg_HTH_GntR"/>
</dbReference>
<gene>
    <name evidence="5" type="ORF">A2Y62_09325</name>
</gene>
<sequence>MTRFDIDTKSAVPAYQQVMQAIKLEIMSGRLKNGDQLPSIRDLAKLLKLNPNTVAKAYYNLEAEGFIESRMGSGNWVKFVPAKKDTLRRTMLETELKNFLEKAVSLGFDVGDVRLLLERFMKDE</sequence>
<organism evidence="5 6">
    <name type="scientific">Candidatus Fischerbacteria bacterium RBG_13_37_8</name>
    <dbReference type="NCBI Taxonomy" id="1817863"/>
    <lineage>
        <taxon>Bacteria</taxon>
        <taxon>Candidatus Fischeribacteriota</taxon>
    </lineage>
</organism>
<accession>A0A1F5VK19</accession>
<dbReference type="SUPFAM" id="SSF46785">
    <property type="entry name" value="Winged helix' DNA-binding domain"/>
    <property type="match status" value="1"/>
</dbReference>
<evidence type="ECO:0000256" key="1">
    <source>
        <dbReference type="ARBA" id="ARBA00023015"/>
    </source>
</evidence>
<dbReference type="Pfam" id="PF00392">
    <property type="entry name" value="GntR"/>
    <property type="match status" value="1"/>
</dbReference>
<evidence type="ECO:0000256" key="3">
    <source>
        <dbReference type="ARBA" id="ARBA00023163"/>
    </source>
</evidence>
<name>A0A1F5VK19_9BACT</name>
<feature type="domain" description="HTH gntR-type" evidence="4">
    <location>
        <begin position="12"/>
        <end position="80"/>
    </location>
</feature>
<comment type="caution">
    <text evidence="5">The sequence shown here is derived from an EMBL/GenBank/DDBJ whole genome shotgun (WGS) entry which is preliminary data.</text>
</comment>
<keyword evidence="1" id="KW-0805">Transcription regulation</keyword>
<dbReference type="Proteomes" id="UP000178943">
    <property type="component" value="Unassembled WGS sequence"/>
</dbReference>
<dbReference type="EMBL" id="MFGW01000151">
    <property type="protein sequence ID" value="OGF63744.1"/>
    <property type="molecule type" value="Genomic_DNA"/>
</dbReference>
<evidence type="ECO:0000256" key="2">
    <source>
        <dbReference type="ARBA" id="ARBA00023125"/>
    </source>
</evidence>
<evidence type="ECO:0000313" key="5">
    <source>
        <dbReference type="EMBL" id="OGF63744.1"/>
    </source>
</evidence>
<dbReference type="PANTHER" id="PTHR38445">
    <property type="entry name" value="HTH-TYPE TRANSCRIPTIONAL REPRESSOR YTRA"/>
    <property type="match status" value="1"/>
</dbReference>
<protein>
    <recommendedName>
        <fullName evidence="4">HTH gntR-type domain-containing protein</fullName>
    </recommendedName>
</protein>
<dbReference type="InterPro" id="IPR036390">
    <property type="entry name" value="WH_DNA-bd_sf"/>
</dbReference>
<dbReference type="Gene3D" id="1.10.10.10">
    <property type="entry name" value="Winged helix-like DNA-binding domain superfamily/Winged helix DNA-binding domain"/>
    <property type="match status" value="1"/>
</dbReference>
<evidence type="ECO:0000259" key="4">
    <source>
        <dbReference type="PROSITE" id="PS50949"/>
    </source>
</evidence>
<dbReference type="CDD" id="cd07377">
    <property type="entry name" value="WHTH_GntR"/>
    <property type="match status" value="1"/>
</dbReference>
<proteinExistence type="predicted"/>
<dbReference type="AlphaFoldDB" id="A0A1F5VK19"/>
<dbReference type="GO" id="GO:0003700">
    <property type="term" value="F:DNA-binding transcription factor activity"/>
    <property type="evidence" value="ECO:0007669"/>
    <property type="project" value="InterPro"/>
</dbReference>
<keyword evidence="2" id="KW-0238">DNA-binding</keyword>
<dbReference type="InterPro" id="IPR036388">
    <property type="entry name" value="WH-like_DNA-bd_sf"/>
</dbReference>
<evidence type="ECO:0000313" key="6">
    <source>
        <dbReference type="Proteomes" id="UP000178943"/>
    </source>
</evidence>
<dbReference type="PANTHER" id="PTHR38445:SF9">
    <property type="entry name" value="HTH-TYPE TRANSCRIPTIONAL REPRESSOR YTRA"/>
    <property type="match status" value="1"/>
</dbReference>
<reference evidence="5 6" key="1">
    <citation type="journal article" date="2016" name="Nat. Commun.">
        <title>Thousands of microbial genomes shed light on interconnected biogeochemical processes in an aquifer system.</title>
        <authorList>
            <person name="Anantharaman K."/>
            <person name="Brown C.T."/>
            <person name="Hug L.A."/>
            <person name="Sharon I."/>
            <person name="Castelle C.J."/>
            <person name="Probst A.J."/>
            <person name="Thomas B.C."/>
            <person name="Singh A."/>
            <person name="Wilkins M.J."/>
            <person name="Karaoz U."/>
            <person name="Brodie E.L."/>
            <person name="Williams K.H."/>
            <person name="Hubbard S.S."/>
            <person name="Banfield J.F."/>
        </authorList>
    </citation>
    <scope>NUCLEOTIDE SEQUENCE [LARGE SCALE GENOMIC DNA]</scope>
</reference>
<dbReference type="SMART" id="SM00345">
    <property type="entry name" value="HTH_GNTR"/>
    <property type="match status" value="1"/>
</dbReference>
<dbReference type="GO" id="GO:0003677">
    <property type="term" value="F:DNA binding"/>
    <property type="evidence" value="ECO:0007669"/>
    <property type="project" value="UniProtKB-KW"/>
</dbReference>